<proteinExistence type="predicted"/>
<dbReference type="RefSeq" id="WP_025200380.1">
    <property type="nucleotide sequence ID" value="NZ_JARQXC010000037.1"/>
</dbReference>
<name>A0AAW7BAK7_9HYPH</name>
<dbReference type="GO" id="GO:0006302">
    <property type="term" value="P:double-strand break repair"/>
    <property type="evidence" value="ECO:0007669"/>
    <property type="project" value="TreeGrafter"/>
</dbReference>
<keyword evidence="4" id="KW-1185">Reference proteome</keyword>
<dbReference type="SUPFAM" id="SSF52540">
    <property type="entry name" value="P-loop containing nucleoside triphosphate hydrolases"/>
    <property type="match status" value="1"/>
</dbReference>
<evidence type="ECO:0000256" key="2">
    <source>
        <dbReference type="SAM" id="MobiDB-lite"/>
    </source>
</evidence>
<dbReference type="Pfam" id="PF13555">
    <property type="entry name" value="AAA_29"/>
    <property type="match status" value="1"/>
</dbReference>
<feature type="coiled-coil region" evidence="1">
    <location>
        <begin position="235"/>
        <end position="262"/>
    </location>
</feature>
<dbReference type="AlphaFoldDB" id="A0AAW7BAK7"/>
<sequence length="1144" mass="129464">MIELRRIVLLNWHLMVRADLDLAGDAAILGKNASGKSTIIDLIQAVMAGGSSRFYRFNRSAGEGGQRSERSLAGYCLGQLNDDTFVRQDARSYIALVFEDTEGLRRPVTLGLAIEVMRGQTADVVGRFIADGARFDTGMLIDEKDGASRPAEWCAVKQRLERVCNACGGGLYTPDNARTFIREYMRVLFTNKLRGDPERFIRTFVAALSFTDMSSVEQFVKKHLLEPNPINIAELRDSIQRYQEIKKTIGNLEERLDALRAIDLQIVEFIRLVNEEADCRAVEKTALLVETLGALFANLRDKRTKLDRLRGAEAGLKRVEEEKEREEETRDAIRRQLAASGAQAKRDEVERQIKDLDRESAAIVQRLDQRYFSAARAVELLKWRDRLAIINPGELIHALEQVEEASRGAAPPEWPRDPAGMEAMLAAVAGSARSRIEKATQQRDDAIYQKRLIDDELKRDSEQLEAARRGQVLLDPTTVKFMETLRREGMQPRTLCEVAEVVDEHWRDAVEALLGRDRETVIVDPEHAYRATEILRRGRSNYPGCRIANTRKLQSRSRMPEPGTLASIIRSDDPLAMAFVVFRLGNVRLAANQDELLSANRAVMADGAYHDGLVTEMRRAQGMKIGRAAAPLMIETLQKRIDERIDLLQVHRGKEHFFKDVLDRLEQCAKPVEDKDRLETITSTYSDLAERRAEARQRLERISADVDPQLTEAEQRSTRVIKSLDEDRDELVSERASLKAEIQQIKQKLEGGEAQPGSWFSLAYNRRQFKAAVHSLGIFQLVRKRYAEFASRSPRKIVEDMAHRANTAKEGHQSLAYEVRAALGRYAIAFPDALEGYTQAPIIEVVKPWVMEGVATLEGNELIRYRQQAEEAAGRVTLLFKTTFIHELNNRFGQMDVEMDRLAKALRSRPLHGETYSLKTTVKQEFEDLYRLVRDSETDDSVLDALFGRAQPRDERHIRAVRQVEQLLADDTFDFTVFQDYQNYFTYDLKIHNAAADRTTSFDRRRGVASGAERQVPFYVVIGAALAGAYHGARHSEDHAGIGVGLAVFDEAFSKMDGPNQRTLLDFYREIGLQVVIAAPTEKRAVVYENLNYIIDVFRSGDVSGAESIKIKDRTRREMRAANPQHVTDQELAARLSTESQGAA</sequence>
<comment type="caution">
    <text evidence="3">The sequence shown here is derived from an EMBL/GenBank/DDBJ whole genome shotgun (WGS) entry which is preliminary data.</text>
</comment>
<accession>A0AAW7BAK7</accession>
<feature type="coiled-coil region" evidence="1">
    <location>
        <begin position="309"/>
        <end position="366"/>
    </location>
</feature>
<evidence type="ECO:0000313" key="4">
    <source>
        <dbReference type="Proteomes" id="UP001171122"/>
    </source>
</evidence>
<feature type="region of interest" description="Disordered" evidence="2">
    <location>
        <begin position="1118"/>
        <end position="1144"/>
    </location>
</feature>
<protein>
    <submittedName>
        <fullName evidence="3">SbcC/MukB-like Walker B domain-containing protein</fullName>
    </submittedName>
</protein>
<dbReference type="PANTHER" id="PTHR32182">
    <property type="entry name" value="DNA REPLICATION AND REPAIR PROTEIN RECF"/>
    <property type="match status" value="1"/>
</dbReference>
<dbReference type="InterPro" id="IPR027417">
    <property type="entry name" value="P-loop_NTPase"/>
</dbReference>
<reference evidence="3" key="1">
    <citation type="journal article" date="2023" name="Front. Microbiol.">
        <title>Isolation of Brucella inopinata from a White's tree frog (Litoria caerulea): pose exotic frogs a potential risk to human health?</title>
        <authorList>
            <person name="Scholz H.C."/>
            <person name="Heckers K.O."/>
            <person name="Appelt S."/>
            <person name="Geier-Doemling D."/>
            <person name="Schlegel P."/>
            <person name="Wattam A.R."/>
        </authorList>
    </citation>
    <scope>NUCLEOTIDE SEQUENCE</scope>
    <source>
        <strain evidence="3">FO700662</strain>
    </source>
</reference>
<evidence type="ECO:0000313" key="3">
    <source>
        <dbReference type="EMBL" id="MDL2334377.1"/>
    </source>
</evidence>
<dbReference type="Pfam" id="PF13558">
    <property type="entry name" value="SbcC_Walker_B"/>
    <property type="match status" value="1"/>
</dbReference>
<dbReference type="GO" id="GO:0000731">
    <property type="term" value="P:DNA synthesis involved in DNA repair"/>
    <property type="evidence" value="ECO:0007669"/>
    <property type="project" value="TreeGrafter"/>
</dbReference>
<keyword evidence="1" id="KW-0175">Coiled coil</keyword>
<feature type="coiled-coil region" evidence="1">
    <location>
        <begin position="678"/>
        <end position="755"/>
    </location>
</feature>
<dbReference type="EMBL" id="JARQXC010000037">
    <property type="protein sequence ID" value="MDL2334377.1"/>
    <property type="molecule type" value="Genomic_DNA"/>
</dbReference>
<dbReference type="Gene3D" id="3.40.50.300">
    <property type="entry name" value="P-loop containing nucleotide triphosphate hydrolases"/>
    <property type="match status" value="1"/>
</dbReference>
<gene>
    <name evidence="3" type="ORF">P8A28_15850</name>
</gene>
<evidence type="ECO:0000256" key="1">
    <source>
        <dbReference type="SAM" id="Coils"/>
    </source>
</evidence>
<organism evidence="3 4">
    <name type="scientific">Brucella inopinata</name>
    <dbReference type="NCBI Taxonomy" id="1218315"/>
    <lineage>
        <taxon>Bacteria</taxon>
        <taxon>Pseudomonadati</taxon>
        <taxon>Pseudomonadota</taxon>
        <taxon>Alphaproteobacteria</taxon>
        <taxon>Hyphomicrobiales</taxon>
        <taxon>Brucellaceae</taxon>
        <taxon>Brucella/Ochrobactrum group</taxon>
        <taxon>Brucella</taxon>
    </lineage>
</organism>
<dbReference type="Proteomes" id="UP001171122">
    <property type="component" value="Unassembled WGS sequence"/>
</dbReference>
<dbReference type="PANTHER" id="PTHR32182:SF0">
    <property type="entry name" value="DNA REPLICATION AND REPAIR PROTEIN RECF"/>
    <property type="match status" value="1"/>
</dbReference>